<feature type="compositionally biased region" description="Basic residues" evidence="4">
    <location>
        <begin position="285"/>
        <end position="294"/>
    </location>
</feature>
<dbReference type="SMART" id="SM00248">
    <property type="entry name" value="ANK"/>
    <property type="match status" value="7"/>
</dbReference>
<dbReference type="OMA" id="CVDPEIM"/>
<organism evidence="5 6">
    <name type="scientific">Aspergillus calidoustus</name>
    <dbReference type="NCBI Taxonomy" id="454130"/>
    <lineage>
        <taxon>Eukaryota</taxon>
        <taxon>Fungi</taxon>
        <taxon>Dikarya</taxon>
        <taxon>Ascomycota</taxon>
        <taxon>Pezizomycotina</taxon>
        <taxon>Eurotiomycetes</taxon>
        <taxon>Eurotiomycetidae</taxon>
        <taxon>Eurotiales</taxon>
        <taxon>Aspergillaceae</taxon>
        <taxon>Aspergillus</taxon>
        <taxon>Aspergillus subgen. Nidulantes</taxon>
    </lineage>
</organism>
<feature type="compositionally biased region" description="Basic and acidic residues" evidence="4">
    <location>
        <begin position="270"/>
        <end position="284"/>
    </location>
</feature>
<dbReference type="Pfam" id="PF13606">
    <property type="entry name" value="Ank_3"/>
    <property type="match status" value="1"/>
</dbReference>
<feature type="repeat" description="ANK" evidence="3">
    <location>
        <begin position="374"/>
        <end position="407"/>
    </location>
</feature>
<name>A0A0U5G926_ASPCI</name>
<dbReference type="Pfam" id="PF12796">
    <property type="entry name" value="Ank_2"/>
    <property type="match status" value="2"/>
</dbReference>
<dbReference type="AlphaFoldDB" id="A0A0U5G926"/>
<keyword evidence="2 3" id="KW-0040">ANK repeat</keyword>
<dbReference type="EMBL" id="CDMC01000012">
    <property type="protein sequence ID" value="CEL08641.1"/>
    <property type="molecule type" value="Genomic_DNA"/>
</dbReference>
<dbReference type="STRING" id="454130.A0A0U5G926"/>
<dbReference type="Gene3D" id="1.25.40.20">
    <property type="entry name" value="Ankyrin repeat-containing domain"/>
    <property type="match status" value="2"/>
</dbReference>
<reference evidence="6" key="1">
    <citation type="journal article" date="2016" name="Genome Announc.">
        <title>Draft genome sequences of fungus Aspergillus calidoustus.</title>
        <authorList>
            <person name="Horn F."/>
            <person name="Linde J."/>
            <person name="Mattern D.J."/>
            <person name="Walther G."/>
            <person name="Guthke R."/>
            <person name="Scherlach K."/>
            <person name="Martin K."/>
            <person name="Brakhage A.A."/>
            <person name="Petzke L."/>
            <person name="Valiante V."/>
        </authorList>
    </citation>
    <scope>NUCLEOTIDE SEQUENCE [LARGE SCALE GENOMIC DNA]</scope>
    <source>
        <strain evidence="6">SF006504</strain>
    </source>
</reference>
<accession>A0A0U5G926</accession>
<feature type="region of interest" description="Disordered" evidence="4">
    <location>
        <begin position="270"/>
        <end position="311"/>
    </location>
</feature>
<dbReference type="OrthoDB" id="1921232at2759"/>
<dbReference type="PANTHER" id="PTHR24161:SF124">
    <property type="entry name" value="TRANSIENT RECEPTOR POTENTIAL CHANNEL PYREXIA"/>
    <property type="match status" value="1"/>
</dbReference>
<sequence length="565" mass="62371">MGRRILRTVLSVTSESPGFQVSNAHYYALAKIIVEAIDEMVSFFMALGTASVVDEGGQSANTSETAGPAQIDTQESKETLRAIYLDAIVSILGAHGADRIIELLADWGTFQHRAREMPGPHVWVRLALMVTAYLGRVPELKALLQLHGVDPASTPEDDWIFPPLMSAGLGGYFNTVKLLVREGVSLEARNGIRGGNNTPDFGPLDPRDSCGGENVLHFAALGGHVKLVRFVLREWEDAVEAVDNHGHTPLIWALASGQTAAARELLEWRDGDPKERNKQAMKGEKKVKKKNKKTRNGEILSTPSEDPGKETTTEAAALFRFALRSQRLDPVIETFPRILEQEETLIAVAEWGTPEQLRHLLSLQKTPMTYRSAAGATVLHHAIYSGNCEKVRMVLEQPGVDINVHAAARLDEATPLHAACDQTPEVVKLILACHDVHLLSLDSSGRTPLMAAVGHARQDICDLLLELSDATDLWRRDFQGRTILSIAATTQDERLVRRLLELAPAKEVVSEAISYIDDYLAGPKRLPKKLQHLGPMREAQERVRKGTYRILVQYREQLGGYLMDA</sequence>
<dbReference type="InterPro" id="IPR036770">
    <property type="entry name" value="Ankyrin_rpt-contain_sf"/>
</dbReference>
<evidence type="ECO:0000256" key="1">
    <source>
        <dbReference type="ARBA" id="ARBA00022737"/>
    </source>
</evidence>
<dbReference type="SUPFAM" id="SSF48403">
    <property type="entry name" value="Ankyrin repeat"/>
    <property type="match status" value="2"/>
</dbReference>
<gene>
    <name evidence="5" type="ORF">ASPCAL11788</name>
</gene>
<keyword evidence="6" id="KW-1185">Reference proteome</keyword>
<evidence type="ECO:0000256" key="3">
    <source>
        <dbReference type="PROSITE-ProRule" id="PRU00023"/>
    </source>
</evidence>
<evidence type="ECO:0000313" key="5">
    <source>
        <dbReference type="EMBL" id="CEL08641.1"/>
    </source>
</evidence>
<dbReference type="Proteomes" id="UP000054771">
    <property type="component" value="Unassembled WGS sequence"/>
</dbReference>
<proteinExistence type="predicted"/>
<dbReference type="InterPro" id="IPR002110">
    <property type="entry name" value="Ankyrin_rpt"/>
</dbReference>
<evidence type="ECO:0000256" key="2">
    <source>
        <dbReference type="ARBA" id="ARBA00023043"/>
    </source>
</evidence>
<protein>
    <recommendedName>
        <fullName evidence="7">Ankyrin repeat protein</fullName>
    </recommendedName>
</protein>
<evidence type="ECO:0008006" key="7">
    <source>
        <dbReference type="Google" id="ProtNLM"/>
    </source>
</evidence>
<dbReference type="PROSITE" id="PS50088">
    <property type="entry name" value="ANK_REPEAT"/>
    <property type="match status" value="1"/>
</dbReference>
<evidence type="ECO:0000313" key="6">
    <source>
        <dbReference type="Proteomes" id="UP000054771"/>
    </source>
</evidence>
<keyword evidence="1" id="KW-0677">Repeat</keyword>
<dbReference type="PANTHER" id="PTHR24161">
    <property type="entry name" value="ANK_REP_REGION DOMAIN-CONTAINING PROTEIN-RELATED"/>
    <property type="match status" value="1"/>
</dbReference>
<evidence type="ECO:0000256" key="4">
    <source>
        <dbReference type="SAM" id="MobiDB-lite"/>
    </source>
</evidence>